<accession>A0ABU4W8M2</accession>
<evidence type="ECO:0000313" key="2">
    <source>
        <dbReference type="Proteomes" id="UP001279681"/>
    </source>
</evidence>
<gene>
    <name evidence="1" type="ORF">RFV38_05035</name>
</gene>
<proteinExistence type="predicted"/>
<comment type="caution">
    <text evidence="1">The sequence shown here is derived from an EMBL/GenBank/DDBJ whole genome shotgun (WGS) entry which is preliminary data.</text>
</comment>
<organism evidence="1 2">
    <name type="scientific">Candidatus Cetobacterium colombiensis</name>
    <dbReference type="NCBI Taxonomy" id="3073100"/>
    <lineage>
        <taxon>Bacteria</taxon>
        <taxon>Fusobacteriati</taxon>
        <taxon>Fusobacteriota</taxon>
        <taxon>Fusobacteriia</taxon>
        <taxon>Fusobacteriales</taxon>
        <taxon>Fusobacteriaceae</taxon>
        <taxon>Cetobacterium</taxon>
    </lineage>
</organism>
<sequence>MLQSTQLKREQFLTLIENSLDIYCPQNEIRLVYEKNKLFIIKNVTKEIQNKSIEYFYESKYLRKNKMTKEYIKWEKTEIEYLKNNSKLCIKNLAEALNKSEYQVACMIGKLKLYEKKKWNDLDDSYLKENYLKKSDLEIADYLNRSLASVKSRRKRLNLLIKK</sequence>
<dbReference type="Proteomes" id="UP001279681">
    <property type="component" value="Unassembled WGS sequence"/>
</dbReference>
<dbReference type="RefSeq" id="WP_320313269.1">
    <property type="nucleotide sequence ID" value="NZ_JAVIKH010000005.1"/>
</dbReference>
<dbReference type="EMBL" id="JAVIKH010000005">
    <property type="protein sequence ID" value="MDX8335863.1"/>
    <property type="molecule type" value="Genomic_DNA"/>
</dbReference>
<evidence type="ECO:0000313" key="1">
    <source>
        <dbReference type="EMBL" id="MDX8335863.1"/>
    </source>
</evidence>
<protein>
    <submittedName>
        <fullName evidence="1">Uncharacterized protein</fullName>
    </submittedName>
</protein>
<reference evidence="2" key="1">
    <citation type="submission" date="2023-07" db="EMBL/GenBank/DDBJ databases">
        <authorList>
            <person name="Colorado M.A."/>
            <person name="Villamil L.M."/>
            <person name="Melo J.F."/>
            <person name="Rodriguez J.A."/>
            <person name="Ruiz R.Y."/>
        </authorList>
    </citation>
    <scope>NUCLEOTIDE SEQUENCE [LARGE SCALE GENOMIC DNA]</scope>
    <source>
        <strain evidence="2">C33</strain>
    </source>
</reference>
<keyword evidence="2" id="KW-1185">Reference proteome</keyword>
<name>A0ABU4W8M2_9FUSO</name>